<sequence>MNKQKRNRITTYVISALSAALLATNVNAETRLAFGATNAQSAHYAYFASIKKIVENQYDDYKVSVIETGATVDNLRRMARNQLDIGLITSNVLYKAYNGEDSFKRPIKSQLLWTYNPAPQNIIIRQDCNVGSISELNDVRLGPGMRGSATEATTLAVMETLNVSPEWVRGSNGELANGIKDNRLCGMVKSSVGSRFDALTTDVGTFTPLSAIGLNDKEVELVAKNHPEVAIVDMPGDKLVNRGPYKTWGFVIGVSASPKLDEKTAYDIVKAVMEDEIEQVTAFPAVEGENLIEQTLKYATSPLHPGAVKYFQEQGYTVPDHLIEG</sequence>
<dbReference type="EMBL" id="JAWJZI010000004">
    <property type="protein sequence ID" value="MDV5169921.1"/>
    <property type="molecule type" value="Genomic_DNA"/>
</dbReference>
<dbReference type="Pfam" id="PF16868">
    <property type="entry name" value="NMT1_3"/>
    <property type="match status" value="1"/>
</dbReference>
<evidence type="ECO:0000313" key="3">
    <source>
        <dbReference type="Proteomes" id="UP001186452"/>
    </source>
</evidence>
<dbReference type="SUPFAM" id="SSF53850">
    <property type="entry name" value="Periplasmic binding protein-like II"/>
    <property type="match status" value="1"/>
</dbReference>
<feature type="signal peptide" evidence="1">
    <location>
        <begin position="1"/>
        <end position="28"/>
    </location>
</feature>
<dbReference type="PANTHER" id="PTHR42941:SF1">
    <property type="entry name" value="SLL1037 PROTEIN"/>
    <property type="match status" value="1"/>
</dbReference>
<dbReference type="InterPro" id="IPR011852">
    <property type="entry name" value="TRAP_TAXI"/>
</dbReference>
<dbReference type="Gene3D" id="3.40.190.10">
    <property type="entry name" value="Periplasmic binding protein-like II"/>
    <property type="match status" value="2"/>
</dbReference>
<protein>
    <submittedName>
        <fullName evidence="2">TAXI family TRAP transporter solute-binding subunit</fullName>
    </submittedName>
</protein>
<accession>A0ABU3ZII8</accession>
<feature type="chain" id="PRO_5046591045" evidence="1">
    <location>
        <begin position="29"/>
        <end position="325"/>
    </location>
</feature>
<dbReference type="RefSeq" id="WP_317522677.1">
    <property type="nucleotide sequence ID" value="NZ_JAWJZI010000004.1"/>
</dbReference>
<keyword evidence="1" id="KW-0732">Signal</keyword>
<dbReference type="Proteomes" id="UP001186452">
    <property type="component" value="Unassembled WGS sequence"/>
</dbReference>
<evidence type="ECO:0000313" key="2">
    <source>
        <dbReference type="EMBL" id="MDV5169921.1"/>
    </source>
</evidence>
<proteinExistence type="predicted"/>
<dbReference type="PANTHER" id="PTHR42941">
    <property type="entry name" value="SLL1037 PROTEIN"/>
    <property type="match status" value="1"/>
</dbReference>
<dbReference type="NCBIfam" id="TIGR02122">
    <property type="entry name" value="TRAP_TAXI"/>
    <property type="match status" value="1"/>
</dbReference>
<gene>
    <name evidence="2" type="ORF">R2X38_13035</name>
</gene>
<name>A0ABU3ZII8_9GAMM</name>
<reference evidence="2 3" key="1">
    <citation type="submission" date="2023-10" db="EMBL/GenBank/DDBJ databases">
        <title>Marine bacteria isolated from horseshoe crab.</title>
        <authorList>
            <person name="Cheng T.H."/>
        </authorList>
    </citation>
    <scope>NUCLEOTIDE SEQUENCE [LARGE SCALE GENOMIC DNA]</scope>
    <source>
        <strain evidence="2 3">HSC6</strain>
    </source>
</reference>
<keyword evidence="3" id="KW-1185">Reference proteome</keyword>
<evidence type="ECO:0000256" key="1">
    <source>
        <dbReference type="SAM" id="SignalP"/>
    </source>
</evidence>
<organism evidence="2 3">
    <name type="scientific">Photobacterium rosenbergii</name>
    <dbReference type="NCBI Taxonomy" id="294936"/>
    <lineage>
        <taxon>Bacteria</taxon>
        <taxon>Pseudomonadati</taxon>
        <taxon>Pseudomonadota</taxon>
        <taxon>Gammaproteobacteria</taxon>
        <taxon>Vibrionales</taxon>
        <taxon>Vibrionaceae</taxon>
        <taxon>Photobacterium</taxon>
    </lineage>
</organism>
<comment type="caution">
    <text evidence="2">The sequence shown here is derived from an EMBL/GenBank/DDBJ whole genome shotgun (WGS) entry which is preliminary data.</text>
</comment>